<reference evidence="5 6" key="1">
    <citation type="submission" date="2021-01" db="EMBL/GenBank/DDBJ databases">
        <title>Genomic Encyclopedia of Type Strains, Phase IV (KMG-IV): sequencing the most valuable type-strain genomes for metagenomic binning, comparative biology and taxonomic classification.</title>
        <authorList>
            <person name="Goeker M."/>
        </authorList>
    </citation>
    <scope>NUCLEOTIDE SEQUENCE [LARGE SCALE GENOMIC DNA]</scope>
    <source>
        <strain evidence="5 6">DSM 27513</strain>
    </source>
</reference>
<protein>
    <submittedName>
        <fullName evidence="5">ABC-2 type transport system ATP-binding protein</fullName>
    </submittedName>
</protein>
<dbReference type="PANTHER" id="PTHR42939">
    <property type="entry name" value="ABC TRANSPORTER ATP-BINDING PROTEIN ALBC-RELATED"/>
    <property type="match status" value="1"/>
</dbReference>
<dbReference type="SUPFAM" id="SSF52540">
    <property type="entry name" value="P-loop containing nucleoside triphosphate hydrolases"/>
    <property type="match status" value="1"/>
</dbReference>
<dbReference type="PROSITE" id="PS50893">
    <property type="entry name" value="ABC_TRANSPORTER_2"/>
    <property type="match status" value="1"/>
</dbReference>
<dbReference type="InterPro" id="IPR051782">
    <property type="entry name" value="ABC_Transporter_VariousFunc"/>
</dbReference>
<sequence>MKGLTIKNITSSTFNKLSFDFPATGLYGLIGKNGVGKSTLFTIINGETEIKKNEKYLSVGGVAYIPDLNIFDKNLSANDYLKLLSSSERTTFESSLKLMGGSDFLSRRISSYSLGMKELFALLYLLSLHREVVILDELIDGLDEQKRFKAYDLLKEHSRNKLILLTSHNLSEVFENCDRVYLLKESSLVEVGSLSEAHSIIN</sequence>
<proteinExistence type="predicted"/>
<comment type="caution">
    <text evidence="5">The sequence shown here is derived from an EMBL/GenBank/DDBJ whole genome shotgun (WGS) entry which is preliminary data.</text>
</comment>
<dbReference type="EMBL" id="JAFBEI010000048">
    <property type="protein sequence ID" value="MBM7637001.1"/>
    <property type="molecule type" value="Genomic_DNA"/>
</dbReference>
<dbReference type="Pfam" id="PF00005">
    <property type="entry name" value="ABC_tran"/>
    <property type="match status" value="1"/>
</dbReference>
<evidence type="ECO:0000256" key="3">
    <source>
        <dbReference type="ARBA" id="ARBA00022840"/>
    </source>
</evidence>
<dbReference type="PANTHER" id="PTHR42939:SF1">
    <property type="entry name" value="ABC TRANSPORTER ATP-BINDING PROTEIN ALBC-RELATED"/>
    <property type="match status" value="1"/>
</dbReference>
<evidence type="ECO:0000313" key="6">
    <source>
        <dbReference type="Proteomes" id="UP000809081"/>
    </source>
</evidence>
<keyword evidence="3 5" id="KW-0067">ATP-binding</keyword>
<organism evidence="5 6">
    <name type="scientific">Streptococcus saliviloxodontae</name>
    <dbReference type="NCBI Taxonomy" id="1349416"/>
    <lineage>
        <taxon>Bacteria</taxon>
        <taxon>Bacillati</taxon>
        <taxon>Bacillota</taxon>
        <taxon>Bacilli</taxon>
        <taxon>Lactobacillales</taxon>
        <taxon>Streptococcaceae</taxon>
        <taxon>Streptococcus</taxon>
    </lineage>
</organism>
<keyword evidence="6" id="KW-1185">Reference proteome</keyword>
<keyword evidence="1" id="KW-0813">Transport</keyword>
<evidence type="ECO:0000259" key="4">
    <source>
        <dbReference type="PROSITE" id="PS50893"/>
    </source>
</evidence>
<dbReference type="SMART" id="SM00382">
    <property type="entry name" value="AAA"/>
    <property type="match status" value="1"/>
</dbReference>
<name>A0ABS2PNP5_9STRE</name>
<dbReference type="GO" id="GO:0005524">
    <property type="term" value="F:ATP binding"/>
    <property type="evidence" value="ECO:0007669"/>
    <property type="project" value="UniProtKB-KW"/>
</dbReference>
<dbReference type="Gene3D" id="3.40.50.300">
    <property type="entry name" value="P-loop containing nucleotide triphosphate hydrolases"/>
    <property type="match status" value="1"/>
</dbReference>
<dbReference type="RefSeq" id="WP_205017858.1">
    <property type="nucleotide sequence ID" value="NZ_JAFBEI010000048.1"/>
</dbReference>
<gene>
    <name evidence="5" type="ORF">JOC31_001830</name>
</gene>
<keyword evidence="2" id="KW-0547">Nucleotide-binding</keyword>
<accession>A0ABS2PNP5</accession>
<dbReference type="InterPro" id="IPR003439">
    <property type="entry name" value="ABC_transporter-like_ATP-bd"/>
</dbReference>
<evidence type="ECO:0000256" key="2">
    <source>
        <dbReference type="ARBA" id="ARBA00022741"/>
    </source>
</evidence>
<dbReference type="Proteomes" id="UP000809081">
    <property type="component" value="Unassembled WGS sequence"/>
</dbReference>
<dbReference type="InterPro" id="IPR027417">
    <property type="entry name" value="P-loop_NTPase"/>
</dbReference>
<evidence type="ECO:0000256" key="1">
    <source>
        <dbReference type="ARBA" id="ARBA00022448"/>
    </source>
</evidence>
<dbReference type="InterPro" id="IPR003593">
    <property type="entry name" value="AAA+_ATPase"/>
</dbReference>
<feature type="domain" description="ABC transporter" evidence="4">
    <location>
        <begin position="4"/>
        <end position="201"/>
    </location>
</feature>
<evidence type="ECO:0000313" key="5">
    <source>
        <dbReference type="EMBL" id="MBM7637001.1"/>
    </source>
</evidence>